<gene>
    <name evidence="2" type="ORF">L596_000441</name>
</gene>
<evidence type="ECO:0000256" key="1">
    <source>
        <dbReference type="SAM" id="Phobius"/>
    </source>
</evidence>
<reference evidence="2 3" key="1">
    <citation type="journal article" date="2015" name="Genome Biol.">
        <title>Comparative genomics of Steinernema reveals deeply conserved gene regulatory networks.</title>
        <authorList>
            <person name="Dillman A.R."/>
            <person name="Macchietto M."/>
            <person name="Porter C.F."/>
            <person name="Rogers A."/>
            <person name="Williams B."/>
            <person name="Antoshechkin I."/>
            <person name="Lee M.M."/>
            <person name="Goodwin Z."/>
            <person name="Lu X."/>
            <person name="Lewis E.E."/>
            <person name="Goodrich-Blair H."/>
            <person name="Stock S.P."/>
            <person name="Adams B.J."/>
            <person name="Sternberg P.W."/>
            <person name="Mortazavi A."/>
        </authorList>
    </citation>
    <scope>NUCLEOTIDE SEQUENCE [LARGE SCALE GENOMIC DNA]</scope>
    <source>
        <strain evidence="2 3">ALL</strain>
    </source>
</reference>
<dbReference type="AlphaFoldDB" id="A0A4U8UID9"/>
<accession>A0A4U8UID9</accession>
<organism evidence="2 3">
    <name type="scientific">Steinernema carpocapsae</name>
    <name type="common">Entomopathogenic nematode</name>
    <dbReference type="NCBI Taxonomy" id="34508"/>
    <lineage>
        <taxon>Eukaryota</taxon>
        <taxon>Metazoa</taxon>
        <taxon>Ecdysozoa</taxon>
        <taxon>Nematoda</taxon>
        <taxon>Chromadorea</taxon>
        <taxon>Rhabditida</taxon>
        <taxon>Tylenchina</taxon>
        <taxon>Panagrolaimomorpha</taxon>
        <taxon>Strongyloidoidea</taxon>
        <taxon>Steinernematidae</taxon>
        <taxon>Steinernema</taxon>
    </lineage>
</organism>
<proteinExistence type="predicted"/>
<feature type="transmembrane region" description="Helical" evidence="1">
    <location>
        <begin position="12"/>
        <end position="33"/>
    </location>
</feature>
<comment type="caution">
    <text evidence="2">The sequence shown here is derived from an EMBL/GenBank/DDBJ whole genome shotgun (WGS) entry which is preliminary data.</text>
</comment>
<sequence>MDHRETYTISMIHFFLIAMVGISAYCVLVFCLWSNGQPQFNAELGMIPLVLNEEDADDFSPEKQEPAIAA</sequence>
<reference evidence="2 3" key="2">
    <citation type="journal article" date="2019" name="G3 (Bethesda)">
        <title>Hybrid Assembly of the Genome of the Entomopathogenic Nematode Steinernema carpocapsae Identifies the X-Chromosome.</title>
        <authorList>
            <person name="Serra L."/>
            <person name="Macchietto M."/>
            <person name="Macias-Munoz A."/>
            <person name="McGill C.J."/>
            <person name="Rodriguez I.M."/>
            <person name="Rodriguez B."/>
            <person name="Murad R."/>
            <person name="Mortazavi A."/>
        </authorList>
    </citation>
    <scope>NUCLEOTIDE SEQUENCE [LARGE SCALE GENOMIC DNA]</scope>
    <source>
        <strain evidence="2 3">ALL</strain>
    </source>
</reference>
<dbReference type="Proteomes" id="UP000298663">
    <property type="component" value="Unassembled WGS sequence"/>
</dbReference>
<evidence type="ECO:0000313" key="2">
    <source>
        <dbReference type="EMBL" id="TMS32624.1"/>
    </source>
</evidence>
<protein>
    <submittedName>
        <fullName evidence="2">Uncharacterized protein</fullName>
    </submittedName>
</protein>
<evidence type="ECO:0000313" key="3">
    <source>
        <dbReference type="Proteomes" id="UP000298663"/>
    </source>
</evidence>
<keyword evidence="1" id="KW-1133">Transmembrane helix</keyword>
<keyword evidence="1" id="KW-0472">Membrane</keyword>
<keyword evidence="1" id="KW-0812">Transmembrane</keyword>
<name>A0A4U8UID9_STECR</name>
<keyword evidence="3" id="KW-1185">Reference proteome</keyword>
<dbReference type="EMBL" id="AZBU02000001">
    <property type="protein sequence ID" value="TMS32624.1"/>
    <property type="molecule type" value="Genomic_DNA"/>
</dbReference>